<evidence type="ECO:0008006" key="15">
    <source>
        <dbReference type="Google" id="ProtNLM"/>
    </source>
</evidence>
<keyword evidence="10" id="KW-0739">Sodium transport</keyword>
<accession>A0A9N7VF79</accession>
<feature type="region of interest" description="Disordered" evidence="11">
    <location>
        <begin position="188"/>
        <end position="226"/>
    </location>
</feature>
<dbReference type="EMBL" id="CADEAL010004030">
    <property type="protein sequence ID" value="CAB1449838.1"/>
    <property type="molecule type" value="Genomic_DNA"/>
</dbReference>
<dbReference type="Proteomes" id="UP001153269">
    <property type="component" value="Unassembled WGS sequence"/>
</dbReference>
<evidence type="ECO:0000256" key="12">
    <source>
        <dbReference type="SAM" id="Phobius"/>
    </source>
</evidence>
<evidence type="ECO:0000256" key="2">
    <source>
        <dbReference type="ARBA" id="ARBA00006434"/>
    </source>
</evidence>
<evidence type="ECO:0000256" key="3">
    <source>
        <dbReference type="ARBA" id="ARBA00022448"/>
    </source>
</evidence>
<keyword evidence="14" id="KW-1185">Reference proteome</keyword>
<dbReference type="GO" id="GO:0070062">
    <property type="term" value="C:extracellular exosome"/>
    <property type="evidence" value="ECO:0007669"/>
    <property type="project" value="TreeGrafter"/>
</dbReference>
<dbReference type="InterPro" id="IPR038377">
    <property type="entry name" value="Na/Glc_symporter_sf"/>
</dbReference>
<evidence type="ECO:0000256" key="10">
    <source>
        <dbReference type="ARBA" id="ARBA00023201"/>
    </source>
</evidence>
<organism evidence="13 14">
    <name type="scientific">Pleuronectes platessa</name>
    <name type="common">European plaice</name>
    <dbReference type="NCBI Taxonomy" id="8262"/>
    <lineage>
        <taxon>Eukaryota</taxon>
        <taxon>Metazoa</taxon>
        <taxon>Chordata</taxon>
        <taxon>Craniata</taxon>
        <taxon>Vertebrata</taxon>
        <taxon>Euteleostomi</taxon>
        <taxon>Actinopterygii</taxon>
        <taxon>Neopterygii</taxon>
        <taxon>Teleostei</taxon>
        <taxon>Neoteleostei</taxon>
        <taxon>Acanthomorphata</taxon>
        <taxon>Carangaria</taxon>
        <taxon>Pleuronectiformes</taxon>
        <taxon>Pleuronectoidei</taxon>
        <taxon>Pleuronectidae</taxon>
        <taxon>Pleuronectes</taxon>
    </lineage>
</organism>
<sequence>GSFTIMGVVSGPLLGVFILGMFVPATNRLGAFAGMISGFCVSLWLAVGSTLYPPSEETMGVLPSFTGECPPVNITLNSSSNQDQHSIFTALQPDDQGGLLNFYSMSYLYFGAMATSSVILVGLIVSYATGATQRSDIQEGLLWWDLNKKQVELHSEQRTGTMSRVCPCLLHDASSDMLMMPVSLYRDNRGDKATKPQLVPSRKLRKDDANEKELTDQANNTSPLIA</sequence>
<proteinExistence type="inferred from homology"/>
<gene>
    <name evidence="13" type="ORF">PLEPLA_LOCUS37524</name>
</gene>
<evidence type="ECO:0000256" key="8">
    <source>
        <dbReference type="ARBA" id="ARBA00023065"/>
    </source>
</evidence>
<reference evidence="13" key="1">
    <citation type="submission" date="2020-03" db="EMBL/GenBank/DDBJ databases">
        <authorList>
            <person name="Weist P."/>
        </authorList>
    </citation>
    <scope>NUCLEOTIDE SEQUENCE</scope>
</reference>
<dbReference type="InterPro" id="IPR051163">
    <property type="entry name" value="Sodium:Solute_Symporter_SSF"/>
</dbReference>
<feature type="transmembrane region" description="Helical" evidence="12">
    <location>
        <begin position="32"/>
        <end position="52"/>
    </location>
</feature>
<evidence type="ECO:0000256" key="4">
    <source>
        <dbReference type="ARBA" id="ARBA00022475"/>
    </source>
</evidence>
<dbReference type="PROSITE" id="PS50283">
    <property type="entry name" value="NA_SOLUT_SYMP_3"/>
    <property type="match status" value="1"/>
</dbReference>
<dbReference type="GO" id="GO:0006814">
    <property type="term" value="P:sodium ion transport"/>
    <property type="evidence" value="ECO:0007669"/>
    <property type="project" value="UniProtKB-KW"/>
</dbReference>
<evidence type="ECO:0000256" key="5">
    <source>
        <dbReference type="ARBA" id="ARBA00022692"/>
    </source>
</evidence>
<comment type="subcellular location">
    <subcellularLocation>
        <location evidence="1">Cell membrane</location>
        <topology evidence="1">Multi-pass membrane protein</topology>
    </subcellularLocation>
</comment>
<keyword evidence="7" id="KW-0915">Sodium</keyword>
<dbReference type="Gene3D" id="1.20.1730.10">
    <property type="entry name" value="Sodium/glucose cotransporter"/>
    <property type="match status" value="1"/>
</dbReference>
<feature type="compositionally biased region" description="Polar residues" evidence="11">
    <location>
        <begin position="216"/>
        <end position="226"/>
    </location>
</feature>
<comment type="similarity">
    <text evidence="2">Belongs to the sodium:solute symporter (SSF) (TC 2.A.21) family.</text>
</comment>
<evidence type="ECO:0000256" key="6">
    <source>
        <dbReference type="ARBA" id="ARBA00022989"/>
    </source>
</evidence>
<dbReference type="GO" id="GO:1904200">
    <property type="term" value="P:iodide transmembrane transport"/>
    <property type="evidence" value="ECO:0007669"/>
    <property type="project" value="TreeGrafter"/>
</dbReference>
<dbReference type="PANTHER" id="PTHR42985">
    <property type="entry name" value="SODIUM-COUPLED MONOCARBOXYLATE TRANSPORTER"/>
    <property type="match status" value="1"/>
</dbReference>
<evidence type="ECO:0000256" key="7">
    <source>
        <dbReference type="ARBA" id="ARBA00023053"/>
    </source>
</evidence>
<keyword evidence="6 12" id="KW-1133">Transmembrane helix</keyword>
<keyword evidence="9 12" id="KW-0472">Membrane</keyword>
<feature type="compositionally biased region" description="Basic and acidic residues" evidence="11">
    <location>
        <begin position="205"/>
        <end position="215"/>
    </location>
</feature>
<keyword evidence="5 12" id="KW-0812">Transmembrane</keyword>
<feature type="transmembrane region" description="Helical" evidence="12">
    <location>
        <begin position="107"/>
        <end position="128"/>
    </location>
</feature>
<dbReference type="InterPro" id="IPR001734">
    <property type="entry name" value="Na/solute_symporter"/>
</dbReference>
<keyword evidence="8" id="KW-0406">Ion transport</keyword>
<evidence type="ECO:0000256" key="11">
    <source>
        <dbReference type="SAM" id="MobiDB-lite"/>
    </source>
</evidence>
<feature type="transmembrane region" description="Helical" evidence="12">
    <location>
        <begin position="6"/>
        <end position="25"/>
    </location>
</feature>
<evidence type="ECO:0000256" key="9">
    <source>
        <dbReference type="ARBA" id="ARBA00023136"/>
    </source>
</evidence>
<evidence type="ECO:0000313" key="14">
    <source>
        <dbReference type="Proteomes" id="UP001153269"/>
    </source>
</evidence>
<protein>
    <recommendedName>
        <fullName evidence="15">Sodium/iodide cotransporter</fullName>
    </recommendedName>
</protein>
<dbReference type="AlphaFoldDB" id="A0A9N7VF79"/>
<dbReference type="PANTHER" id="PTHR42985:SF11">
    <property type="entry name" value="SODIUM_IODIDE COTRANSPORTER"/>
    <property type="match status" value="1"/>
</dbReference>
<keyword evidence="4" id="KW-1003">Cell membrane</keyword>
<evidence type="ECO:0000313" key="13">
    <source>
        <dbReference type="EMBL" id="CAB1449838.1"/>
    </source>
</evidence>
<keyword evidence="3" id="KW-0813">Transport</keyword>
<comment type="caution">
    <text evidence="13">The sequence shown here is derived from an EMBL/GenBank/DDBJ whole genome shotgun (WGS) entry which is preliminary data.</text>
</comment>
<dbReference type="GO" id="GO:0015293">
    <property type="term" value="F:symporter activity"/>
    <property type="evidence" value="ECO:0007669"/>
    <property type="project" value="TreeGrafter"/>
</dbReference>
<name>A0A9N7VF79_PLEPL</name>
<feature type="non-terminal residue" evidence="13">
    <location>
        <position position="1"/>
    </location>
</feature>
<dbReference type="GO" id="GO:0005886">
    <property type="term" value="C:plasma membrane"/>
    <property type="evidence" value="ECO:0007669"/>
    <property type="project" value="UniProtKB-SubCell"/>
</dbReference>
<evidence type="ECO:0000256" key="1">
    <source>
        <dbReference type="ARBA" id="ARBA00004651"/>
    </source>
</evidence>